<feature type="region of interest" description="Disordered" evidence="1">
    <location>
        <begin position="118"/>
        <end position="164"/>
    </location>
</feature>
<reference evidence="2 3" key="1">
    <citation type="submission" date="2020-02" db="EMBL/GenBank/DDBJ databases">
        <title>Draft genome sequence of Haematococcus lacustris strain NIES-144.</title>
        <authorList>
            <person name="Morimoto D."/>
            <person name="Nakagawa S."/>
            <person name="Yoshida T."/>
            <person name="Sawayama S."/>
        </authorList>
    </citation>
    <scope>NUCLEOTIDE SEQUENCE [LARGE SCALE GENOMIC DNA]</scope>
    <source>
        <strain evidence="2 3">NIES-144</strain>
    </source>
</reference>
<keyword evidence="3" id="KW-1185">Reference proteome</keyword>
<protein>
    <submittedName>
        <fullName evidence="2">Uncharacterized protein</fullName>
    </submittedName>
</protein>
<feature type="compositionally biased region" description="Polar residues" evidence="1">
    <location>
        <begin position="188"/>
        <end position="198"/>
    </location>
</feature>
<proteinExistence type="predicted"/>
<name>A0A6A0A9G2_HAELA</name>
<evidence type="ECO:0000256" key="1">
    <source>
        <dbReference type="SAM" id="MobiDB-lite"/>
    </source>
</evidence>
<sequence length="231" mass="23681">MTSAPLHTLGTRAPVLSWGRASMGDSGLAPLTSCSCWITHWRCHPLPYLAAGSQRTGAGTDVVAGLYVQPPPSTLEVAHRPSRLTSSSLQQKLMRLRGLQQEAAAQLQTTVAAPLGTGCTSNSEAAPPAAPSLESATGGTSNEPQRQPASLPSQVPMPLAHSSGAMDGLHQLAAQPPCMFSSPHVVSGGSSRTASQHGPTRAPSAALSHFHKLRQLQQQGASLVAAAGAAP</sequence>
<comment type="caution">
    <text evidence="2">The sequence shown here is derived from an EMBL/GenBank/DDBJ whole genome shotgun (WGS) entry which is preliminary data.</text>
</comment>
<feature type="compositionally biased region" description="Low complexity" evidence="1">
    <location>
        <begin position="123"/>
        <end position="136"/>
    </location>
</feature>
<dbReference type="Proteomes" id="UP000485058">
    <property type="component" value="Unassembled WGS sequence"/>
</dbReference>
<evidence type="ECO:0000313" key="3">
    <source>
        <dbReference type="Proteomes" id="UP000485058"/>
    </source>
</evidence>
<evidence type="ECO:0000313" key="2">
    <source>
        <dbReference type="EMBL" id="GFH29202.1"/>
    </source>
</evidence>
<gene>
    <name evidence="2" type="ORF">HaLaN_27831</name>
</gene>
<feature type="compositionally biased region" description="Polar residues" evidence="1">
    <location>
        <begin position="137"/>
        <end position="153"/>
    </location>
</feature>
<feature type="region of interest" description="Disordered" evidence="1">
    <location>
        <begin position="183"/>
        <end position="203"/>
    </location>
</feature>
<dbReference type="AlphaFoldDB" id="A0A6A0A9G2"/>
<dbReference type="EMBL" id="BLLF01004235">
    <property type="protein sequence ID" value="GFH29202.1"/>
    <property type="molecule type" value="Genomic_DNA"/>
</dbReference>
<organism evidence="2 3">
    <name type="scientific">Haematococcus lacustris</name>
    <name type="common">Green alga</name>
    <name type="synonym">Haematococcus pluvialis</name>
    <dbReference type="NCBI Taxonomy" id="44745"/>
    <lineage>
        <taxon>Eukaryota</taxon>
        <taxon>Viridiplantae</taxon>
        <taxon>Chlorophyta</taxon>
        <taxon>core chlorophytes</taxon>
        <taxon>Chlorophyceae</taxon>
        <taxon>CS clade</taxon>
        <taxon>Chlamydomonadales</taxon>
        <taxon>Haematococcaceae</taxon>
        <taxon>Haematococcus</taxon>
    </lineage>
</organism>
<accession>A0A6A0A9G2</accession>